<reference evidence="2 3" key="1">
    <citation type="journal article" date="2016" name="Sci. Rep.">
        <title>A novel ammonia-oxidizing archaeon from wastewater treatment plant: Its enrichment, physiological and genomic characteristics.</title>
        <authorList>
            <person name="Li Y."/>
            <person name="Ding K."/>
            <person name="Wen X."/>
            <person name="Zhang B."/>
            <person name="Shen B."/>
            <person name="Yang Y."/>
        </authorList>
    </citation>
    <scope>NUCLEOTIDE SEQUENCE [LARGE SCALE GENOMIC DNA]</scope>
    <source>
        <strain evidence="2 3">SAT1</strain>
    </source>
</reference>
<organism evidence="2 3">
    <name type="scientific">Candidatus Nitrosotenuis cloacae</name>
    <dbReference type="NCBI Taxonomy" id="1603555"/>
    <lineage>
        <taxon>Archaea</taxon>
        <taxon>Nitrososphaerota</taxon>
        <taxon>Candidatus Nitrosotenuis</taxon>
    </lineage>
</organism>
<dbReference type="AlphaFoldDB" id="A0A3G1B058"/>
<dbReference type="EMBL" id="CP011097">
    <property type="protein sequence ID" value="AJZ75511.1"/>
    <property type="molecule type" value="Genomic_DNA"/>
</dbReference>
<feature type="compositionally biased region" description="Polar residues" evidence="1">
    <location>
        <begin position="177"/>
        <end position="193"/>
    </location>
</feature>
<feature type="region of interest" description="Disordered" evidence="1">
    <location>
        <begin position="173"/>
        <end position="202"/>
    </location>
</feature>
<dbReference type="KEGG" id="tah:SU86_002985"/>
<keyword evidence="3" id="KW-1185">Reference proteome</keyword>
<dbReference type="RefSeq" id="WP_048188204.1">
    <property type="nucleotide sequence ID" value="NZ_CP011097.1"/>
</dbReference>
<gene>
    <name evidence="2" type="ORF">SU86_002985</name>
</gene>
<name>A0A3G1B058_9ARCH</name>
<protein>
    <submittedName>
        <fullName evidence="2">Uncharacterized protein</fullName>
    </submittedName>
</protein>
<feature type="region of interest" description="Disordered" evidence="1">
    <location>
        <begin position="30"/>
        <end position="51"/>
    </location>
</feature>
<dbReference type="OrthoDB" id="12307at2157"/>
<feature type="region of interest" description="Disordered" evidence="1">
    <location>
        <begin position="144"/>
        <end position="163"/>
    </location>
</feature>
<dbReference type="GeneID" id="24875354"/>
<feature type="compositionally biased region" description="Acidic residues" evidence="1">
    <location>
        <begin position="149"/>
        <end position="163"/>
    </location>
</feature>
<evidence type="ECO:0000313" key="3">
    <source>
        <dbReference type="Proteomes" id="UP000266745"/>
    </source>
</evidence>
<evidence type="ECO:0000256" key="1">
    <source>
        <dbReference type="SAM" id="MobiDB-lite"/>
    </source>
</evidence>
<dbReference type="Proteomes" id="UP000266745">
    <property type="component" value="Chromosome"/>
</dbReference>
<evidence type="ECO:0000313" key="2">
    <source>
        <dbReference type="EMBL" id="AJZ75511.1"/>
    </source>
</evidence>
<dbReference type="STRING" id="1603555.SU86_002985"/>
<proteinExistence type="predicted"/>
<sequence>MQNLALLLLLAITASTIFAFDGAVFAQESEAPEAEITEEEVTEETEGEVMEDDAVGDDVTEEEVMEDEMETTMMEEVASPRQQLVSGTDPHEIQCADGMQLVFKASNFHPACVKESSYQVLLQRGWVSDHDPSHEELSGLIAGLPVPEETTEETPDEETEDEEIVMEEDIEMEEDSTMGNGTEITPQSHTIELSESMEMGAN</sequence>
<accession>A0A3G1B058</accession>